<dbReference type="Gene3D" id="3.40.50.1000">
    <property type="entry name" value="HAD superfamily/HAD-like"/>
    <property type="match status" value="1"/>
</dbReference>
<evidence type="ECO:0000313" key="2">
    <source>
        <dbReference type="EMBL" id="CEM45586.1"/>
    </source>
</evidence>
<dbReference type="AlphaFoldDB" id="A0A0G4HN13"/>
<dbReference type="NCBIfam" id="TIGR01549">
    <property type="entry name" value="HAD-SF-IA-v1"/>
    <property type="match status" value="1"/>
</dbReference>
<dbReference type="Gene3D" id="1.10.260.80">
    <property type="match status" value="1"/>
</dbReference>
<protein>
    <submittedName>
        <fullName evidence="2">Uncharacterized protein</fullName>
    </submittedName>
</protein>
<dbReference type="VEuPathDB" id="CryptoDB:Cvel_7575"/>
<dbReference type="EMBL" id="CDMZ01003228">
    <property type="protein sequence ID" value="CEM45586.1"/>
    <property type="molecule type" value="Genomic_DNA"/>
</dbReference>
<accession>A0A0G4HN13</accession>
<dbReference type="InterPro" id="IPR023214">
    <property type="entry name" value="HAD_sf"/>
</dbReference>
<proteinExistence type="predicted"/>
<reference evidence="2" key="1">
    <citation type="submission" date="2014-11" db="EMBL/GenBank/DDBJ databases">
        <authorList>
            <person name="Otto D Thomas"/>
            <person name="Naeem Raeece"/>
        </authorList>
    </citation>
    <scope>NUCLEOTIDE SEQUENCE</scope>
</reference>
<sequence length="296" mass="32396">MVGLLGALVRFEVPLRRGIPAVSFCSPASSLLTRRLVSQRFGNNFHQQSVSMATRASAVDPRQLKLILFDMDGTLTLPNAIDFAKMKERLGLRPDEEVLATVKRRYSSDPEKMAEAMQIIDEVESEAAAFLELQANCREMLAALRAQRPDLKTVVVTRNSLKQLHHFVKVLGMDPVPFDALFSRDCFEPVKPEPHIVHHLCDKWGISPAESIFVGDYKDDLLCGRNAGGLSCLISSGCPDRENAFREFADAIVPGLQEFAHLLGLQLNVSVSSDPKEVGSATASTSASPSSSEEGT</sequence>
<feature type="compositionally biased region" description="Low complexity" evidence="1">
    <location>
        <begin position="280"/>
        <end position="296"/>
    </location>
</feature>
<name>A0A0G4HN13_9ALVE</name>
<dbReference type="SUPFAM" id="SSF56784">
    <property type="entry name" value="HAD-like"/>
    <property type="match status" value="1"/>
</dbReference>
<organism evidence="2">
    <name type="scientific">Chromera velia CCMP2878</name>
    <dbReference type="NCBI Taxonomy" id="1169474"/>
    <lineage>
        <taxon>Eukaryota</taxon>
        <taxon>Sar</taxon>
        <taxon>Alveolata</taxon>
        <taxon>Colpodellida</taxon>
        <taxon>Chromeraceae</taxon>
        <taxon>Chromera</taxon>
    </lineage>
</organism>
<dbReference type="PANTHER" id="PTHR43885:SF1">
    <property type="entry name" value="SUPERFAMILY HYDROLASE, PUTATIVE (AFU_ORTHOLOGUE AFUA_4G13290)-RELATED"/>
    <property type="match status" value="1"/>
</dbReference>
<dbReference type="PRINTS" id="PR00413">
    <property type="entry name" value="HADHALOGNASE"/>
</dbReference>
<dbReference type="SFLD" id="SFLDG01129">
    <property type="entry name" value="C1.5:_HAD__Beta-PGM__Phosphata"/>
    <property type="match status" value="1"/>
</dbReference>
<dbReference type="Pfam" id="PF00702">
    <property type="entry name" value="Hydrolase"/>
    <property type="match status" value="1"/>
</dbReference>
<feature type="region of interest" description="Disordered" evidence="1">
    <location>
        <begin position="275"/>
        <end position="296"/>
    </location>
</feature>
<dbReference type="InterPro" id="IPR006439">
    <property type="entry name" value="HAD-SF_hydro_IA"/>
</dbReference>
<gene>
    <name evidence="2" type="ORF">Cvel_7575</name>
</gene>
<dbReference type="PANTHER" id="PTHR43885">
    <property type="entry name" value="HALOACID DEHALOGENASE-LIKE HYDROLASE"/>
    <property type="match status" value="1"/>
</dbReference>
<dbReference type="SFLD" id="SFLDS00003">
    <property type="entry name" value="Haloacid_Dehalogenase"/>
    <property type="match status" value="1"/>
</dbReference>
<evidence type="ECO:0000256" key="1">
    <source>
        <dbReference type="SAM" id="MobiDB-lite"/>
    </source>
</evidence>
<dbReference type="InterPro" id="IPR036412">
    <property type="entry name" value="HAD-like_sf"/>
</dbReference>